<evidence type="ECO:0000313" key="2">
    <source>
        <dbReference type="EMBL" id="CAE1323833.1"/>
    </source>
</evidence>
<accession>A0A812EJQ7</accession>
<dbReference type="AlphaFoldDB" id="A0A812EJQ7"/>
<name>A0A812EJQ7_ACAPH</name>
<evidence type="ECO:0000313" key="3">
    <source>
        <dbReference type="Proteomes" id="UP000597762"/>
    </source>
</evidence>
<feature type="transmembrane region" description="Helical" evidence="1">
    <location>
        <begin position="174"/>
        <end position="198"/>
    </location>
</feature>
<comment type="caution">
    <text evidence="2">The sequence shown here is derived from an EMBL/GenBank/DDBJ whole genome shotgun (WGS) entry which is preliminary data.</text>
</comment>
<feature type="transmembrane region" description="Helical" evidence="1">
    <location>
        <begin position="71"/>
        <end position="89"/>
    </location>
</feature>
<reference evidence="2" key="1">
    <citation type="submission" date="2021-01" db="EMBL/GenBank/DDBJ databases">
        <authorList>
            <person name="Li R."/>
            <person name="Bekaert M."/>
        </authorList>
    </citation>
    <scope>NUCLEOTIDE SEQUENCE</scope>
    <source>
        <strain evidence="2">Farmed</strain>
    </source>
</reference>
<dbReference type="EMBL" id="CAHIKZ030005382">
    <property type="protein sequence ID" value="CAE1323833.1"/>
    <property type="molecule type" value="Genomic_DNA"/>
</dbReference>
<feature type="transmembrane region" description="Helical" evidence="1">
    <location>
        <begin position="141"/>
        <end position="162"/>
    </location>
</feature>
<feature type="transmembrane region" description="Helical" evidence="1">
    <location>
        <begin position="28"/>
        <end position="51"/>
    </location>
</feature>
<feature type="transmembrane region" description="Helical" evidence="1">
    <location>
        <begin position="210"/>
        <end position="235"/>
    </location>
</feature>
<keyword evidence="1" id="KW-0472">Membrane</keyword>
<keyword evidence="1" id="KW-0812">Transmembrane</keyword>
<sequence length="275" mass="31907">MYKRGIATKLPTDTHSHIPERIFSFPAFLYKTSLVSPTHILFLSFNFPLLFSFPIPSLSSIQSLYLFSPSLTRPFSLTFFLPPSFFLPFRSSSMNPLYLFLIRFIHPSLFLPLYFFPLFLLILSVSFFSRHSYLYFSTLPFFATFFFPFLLTSSFFLFARFLSPFLPISLFPSCIFLMFLLCPFLSLSFPIFIPLFVTRFVLSFLPHSEFLLPSLLIFSPSLFFSLSLSLSHIFLNFTSTCFIKSPSIFLSLFISFFAHSYVFLKLSSAHSNCPE</sequence>
<organism evidence="2 3">
    <name type="scientific">Acanthosepion pharaonis</name>
    <name type="common">Pharaoh cuttlefish</name>
    <name type="synonym">Sepia pharaonis</name>
    <dbReference type="NCBI Taxonomy" id="158019"/>
    <lineage>
        <taxon>Eukaryota</taxon>
        <taxon>Metazoa</taxon>
        <taxon>Spiralia</taxon>
        <taxon>Lophotrochozoa</taxon>
        <taxon>Mollusca</taxon>
        <taxon>Cephalopoda</taxon>
        <taxon>Coleoidea</taxon>
        <taxon>Decapodiformes</taxon>
        <taxon>Sepiida</taxon>
        <taxon>Sepiina</taxon>
        <taxon>Sepiidae</taxon>
        <taxon>Acanthosepion</taxon>
    </lineage>
</organism>
<gene>
    <name evidence="2" type="ORF">SPHA_73624</name>
</gene>
<feature type="transmembrane region" description="Helical" evidence="1">
    <location>
        <begin position="247"/>
        <end position="264"/>
    </location>
</feature>
<evidence type="ECO:0000256" key="1">
    <source>
        <dbReference type="SAM" id="Phobius"/>
    </source>
</evidence>
<keyword evidence="3" id="KW-1185">Reference proteome</keyword>
<dbReference type="Proteomes" id="UP000597762">
    <property type="component" value="Unassembled WGS sequence"/>
</dbReference>
<proteinExistence type="predicted"/>
<feature type="transmembrane region" description="Helical" evidence="1">
    <location>
        <begin position="109"/>
        <end position="129"/>
    </location>
</feature>
<keyword evidence="1" id="KW-1133">Transmembrane helix</keyword>
<protein>
    <submittedName>
        <fullName evidence="2">Uncharacterized protein</fullName>
    </submittedName>
</protein>